<organism evidence="2 3">
    <name type="scientific">Pallidibacillus thermolactis</name>
    <dbReference type="NCBI Taxonomy" id="251051"/>
    <lineage>
        <taxon>Bacteria</taxon>
        <taxon>Bacillati</taxon>
        <taxon>Bacillota</taxon>
        <taxon>Bacilli</taxon>
        <taxon>Bacillales</taxon>
        <taxon>Bacillaceae</taxon>
        <taxon>Pallidibacillus</taxon>
    </lineage>
</organism>
<sequence>MSERSSNGNSKKKKVEKNNYASLLNQYVTMNGNGPEKIEGVLLGVGKEHVALKSDNGIMYYNLRHIKNISNNFQNNSNDTTYEYEVERVNSFKDVLKKFRHKWVKINGSKKDAIEGFLSEVFDDHVVMINNGEVFYVLIYHIKNITEATKSNDNNNNNNNNTQQQSNQNKNQSSEKQSNPSRRADFIFNNRNLFRL</sequence>
<dbReference type="Proteomes" id="UP001208656">
    <property type="component" value="Unassembled WGS sequence"/>
</dbReference>
<dbReference type="EMBL" id="JAOUSE010000005">
    <property type="protein sequence ID" value="MCU9593419.1"/>
    <property type="molecule type" value="Genomic_DNA"/>
</dbReference>
<feature type="compositionally biased region" description="Low complexity" evidence="1">
    <location>
        <begin position="151"/>
        <end position="181"/>
    </location>
</feature>
<protein>
    <recommendedName>
        <fullName evidence="4">Spore coat protein B</fullName>
    </recommendedName>
</protein>
<gene>
    <name evidence="2" type="ORF">OEV82_02980</name>
</gene>
<feature type="region of interest" description="Disordered" evidence="1">
    <location>
        <begin position="150"/>
        <end position="182"/>
    </location>
</feature>
<evidence type="ECO:0008006" key="4">
    <source>
        <dbReference type="Google" id="ProtNLM"/>
    </source>
</evidence>
<comment type="caution">
    <text evidence="2">The sequence shown here is derived from an EMBL/GenBank/DDBJ whole genome shotgun (WGS) entry which is preliminary data.</text>
</comment>
<evidence type="ECO:0000256" key="1">
    <source>
        <dbReference type="SAM" id="MobiDB-lite"/>
    </source>
</evidence>
<evidence type="ECO:0000313" key="3">
    <source>
        <dbReference type="Proteomes" id="UP001208656"/>
    </source>
</evidence>
<name>A0ABT2WCM0_9BACI</name>
<dbReference type="RefSeq" id="WP_173660633.1">
    <property type="nucleotide sequence ID" value="NZ_JAOUSE010000005.1"/>
</dbReference>
<proteinExistence type="predicted"/>
<accession>A0ABT2WCM0</accession>
<reference evidence="2 3" key="1">
    <citation type="submission" date="2022-10" db="EMBL/GenBank/DDBJ databases">
        <title>Description of Fervidibacillus gen. nov. in the family Fervidibacillaceae fam. nov. with two species, Fervidibacillus albus sp. nov., and Fervidibacillus halotolerans sp. nov., isolated from tidal flat sediments.</title>
        <authorList>
            <person name="Kwon K.K."/>
            <person name="Yang S.-H."/>
        </authorList>
    </citation>
    <scope>NUCLEOTIDE SEQUENCE [LARGE SCALE GENOMIC DNA]</scope>
    <source>
        <strain evidence="2 3">DSM 23332</strain>
    </source>
</reference>
<evidence type="ECO:0000313" key="2">
    <source>
        <dbReference type="EMBL" id="MCU9593419.1"/>
    </source>
</evidence>
<keyword evidence="3" id="KW-1185">Reference proteome</keyword>